<dbReference type="KEGG" id="hor:Hore_16080"/>
<dbReference type="Proteomes" id="UP000000719">
    <property type="component" value="Chromosome"/>
</dbReference>
<dbReference type="EMBL" id="CP001098">
    <property type="protein sequence ID" value="ACL70357.1"/>
    <property type="molecule type" value="Genomic_DNA"/>
</dbReference>
<evidence type="ECO:0000313" key="4">
    <source>
        <dbReference type="EMBL" id="ACL70357.1"/>
    </source>
</evidence>
<keyword evidence="5" id="KW-1185">Reference proteome</keyword>
<gene>
    <name evidence="4" type="ordered locus">Hore_16080</name>
</gene>
<comment type="cofactor">
    <cofactor evidence="1">
        <name>[4Fe-4S] cluster</name>
        <dbReference type="ChEBI" id="CHEBI:49883"/>
    </cofactor>
</comment>
<dbReference type="eggNOG" id="COG1775">
    <property type="taxonomic scope" value="Bacteria"/>
</dbReference>
<accession>B8CYI8</accession>
<evidence type="ECO:0000313" key="5">
    <source>
        <dbReference type="Proteomes" id="UP000000719"/>
    </source>
</evidence>
<dbReference type="Gene3D" id="3.40.50.11890">
    <property type="match status" value="1"/>
</dbReference>
<evidence type="ECO:0000256" key="3">
    <source>
        <dbReference type="ARBA" id="ARBA00023014"/>
    </source>
</evidence>
<dbReference type="PANTHER" id="PTHR30548">
    <property type="entry name" value="2-HYDROXYGLUTARYL-COA DEHYDRATASE, D-COMPONENT-RELATED"/>
    <property type="match status" value="1"/>
</dbReference>
<dbReference type="RefSeq" id="WP_012636540.1">
    <property type="nucleotide sequence ID" value="NC_011899.1"/>
</dbReference>
<evidence type="ECO:0000256" key="1">
    <source>
        <dbReference type="ARBA" id="ARBA00001966"/>
    </source>
</evidence>
<keyword evidence="3" id="KW-0479">Metal-binding</keyword>
<dbReference type="OrthoDB" id="9810278at2"/>
<dbReference type="Pfam" id="PF06050">
    <property type="entry name" value="HGD-D"/>
    <property type="match status" value="1"/>
</dbReference>
<reference evidence="4 5" key="1">
    <citation type="journal article" date="2009" name="PLoS ONE">
        <title>Genome analysis of the anaerobic thermohalophilic bacterium Halothermothrix orenii.</title>
        <authorList>
            <person name="Mavromatis K."/>
            <person name="Ivanova N."/>
            <person name="Anderson I."/>
            <person name="Lykidis A."/>
            <person name="Hooper S.D."/>
            <person name="Sun H."/>
            <person name="Kunin V."/>
            <person name="Lapidus A."/>
            <person name="Hugenholtz P."/>
            <person name="Patel B."/>
            <person name="Kyrpides N.C."/>
        </authorList>
    </citation>
    <scope>NUCLEOTIDE SEQUENCE [LARGE SCALE GENOMIC DNA]</scope>
    <source>
        <strain evidence="5">H 168 / OCM 544 / DSM 9562</strain>
    </source>
</reference>
<dbReference type="GO" id="GO:0016836">
    <property type="term" value="F:hydro-lyase activity"/>
    <property type="evidence" value="ECO:0007669"/>
    <property type="project" value="UniProtKB-ARBA"/>
</dbReference>
<name>B8CYI8_HALOH</name>
<dbReference type="STRING" id="373903.Hore_16080"/>
<dbReference type="Gene3D" id="3.40.50.11900">
    <property type="match status" value="1"/>
</dbReference>
<proteinExistence type="inferred from homology"/>
<dbReference type="HOGENOM" id="CLU_047375_1_0_9"/>
<dbReference type="InterPro" id="IPR010327">
    <property type="entry name" value="FldB/FldC_alpha/beta"/>
</dbReference>
<dbReference type="AlphaFoldDB" id="B8CYI8"/>
<comment type="similarity">
    <text evidence="2">Belongs to the FldB/FldC dehydratase alpha/beta subunit family.</text>
</comment>
<organism evidence="4 5">
    <name type="scientific">Halothermothrix orenii (strain H 168 / OCM 544 / DSM 9562)</name>
    <dbReference type="NCBI Taxonomy" id="373903"/>
    <lineage>
        <taxon>Bacteria</taxon>
        <taxon>Bacillati</taxon>
        <taxon>Bacillota</taxon>
        <taxon>Clostridia</taxon>
        <taxon>Halanaerobiales</taxon>
        <taxon>Halothermotrichaceae</taxon>
        <taxon>Halothermothrix</taxon>
    </lineage>
</organism>
<protein>
    <submittedName>
        <fullName evidence="4">2-hydroxyglutaryl-CoA dehydratase D-component</fullName>
    </submittedName>
</protein>
<dbReference type="GO" id="GO:0051536">
    <property type="term" value="F:iron-sulfur cluster binding"/>
    <property type="evidence" value="ECO:0007669"/>
    <property type="project" value="UniProtKB-KW"/>
</dbReference>
<keyword evidence="3" id="KW-0408">Iron</keyword>
<evidence type="ECO:0000256" key="2">
    <source>
        <dbReference type="ARBA" id="ARBA00005806"/>
    </source>
</evidence>
<keyword evidence="3" id="KW-0411">Iron-sulfur</keyword>
<sequence length="426" mass="48805">MGSGLSAFFSLLSKERKLKLFKKGLKNRFLYKLAELGSRTGSTGYMQEALLYSIKETRAAYLKERPVIWCSTFVPSELVYALGGVPFMPEVAAGLAAALGVADDFLRQAEEDWISSDLCSIHRCGWGLTKAGLLPEPDLIIAASHLCDGAKKYLQQISYYKGIPFYLLETPYHPDDADWLAHQIKDLVRELGGVKEDFETVFTYSNRAYRAHQRVNQLRKKIPAPMSGEEAMNLVSMEFMSSGSPAAVNYYRTLEKELKKRIKEKKGVVPREKHRLLWLHLKPYYRQEIFTTLARNDAVIAFEEYSQLYWLPLDSTKPYQSLAWKMINHFGWGPLERQLERIRKMVIDYNIDGVIGFSHWGCRQSSGRNGFLKKELQKKGIPFLNLDGDLVDIRNYREGQIITRLQAFIEVLESRNGGINYADSRT</sequence>
<dbReference type="PANTHER" id="PTHR30548:SF2">
    <property type="entry name" value="2-HYDROXYACYL-COA DEHYDRATASE,D-COMPONENT"/>
    <property type="match status" value="1"/>
</dbReference>